<feature type="domain" description="PilZ" evidence="1">
    <location>
        <begin position="202"/>
        <end position="291"/>
    </location>
</feature>
<proteinExistence type="predicted"/>
<evidence type="ECO:0000259" key="1">
    <source>
        <dbReference type="Pfam" id="PF07238"/>
    </source>
</evidence>
<dbReference type="Pfam" id="PF07238">
    <property type="entry name" value="PilZ"/>
    <property type="match status" value="1"/>
</dbReference>
<dbReference type="RefSeq" id="WP_348262197.1">
    <property type="nucleotide sequence ID" value="NZ_CP121196.1"/>
</dbReference>
<reference evidence="2" key="1">
    <citation type="submission" date="2023-03" db="EMBL/GenBank/DDBJ databases">
        <title>Edaphobacter sp.</title>
        <authorList>
            <person name="Huber K.J."/>
            <person name="Papendorf J."/>
            <person name="Pilke C."/>
            <person name="Bunk B."/>
            <person name="Sproeer C."/>
            <person name="Pester M."/>
        </authorList>
    </citation>
    <scope>NUCLEOTIDE SEQUENCE</scope>
    <source>
        <strain evidence="2">DSM 110680</strain>
    </source>
</reference>
<gene>
    <name evidence="2" type="ORF">P8935_20630</name>
</gene>
<dbReference type="AlphaFoldDB" id="A0AAU7DIQ0"/>
<organism evidence="2">
    <name type="scientific">Telmatobacter sp. DSM 110680</name>
    <dbReference type="NCBI Taxonomy" id="3036704"/>
    <lineage>
        <taxon>Bacteria</taxon>
        <taxon>Pseudomonadati</taxon>
        <taxon>Acidobacteriota</taxon>
        <taxon>Terriglobia</taxon>
        <taxon>Terriglobales</taxon>
        <taxon>Acidobacteriaceae</taxon>
        <taxon>Telmatobacter</taxon>
    </lineage>
</organism>
<dbReference type="GO" id="GO:0035438">
    <property type="term" value="F:cyclic-di-GMP binding"/>
    <property type="evidence" value="ECO:0007669"/>
    <property type="project" value="InterPro"/>
</dbReference>
<evidence type="ECO:0000313" key="2">
    <source>
        <dbReference type="EMBL" id="XBH16967.1"/>
    </source>
</evidence>
<sequence>METRKYCVYNQTRESFLSLGVAVADTAAKQLKVLMEDLSIKADSGLWLTPFRGVPATKGLSPVDLIYLDDDNRVIQAIESFPNHAIEPTRDQPASALVLAEHTILSSHTQPEDMLLICVADEMEERLARLSNKSATASVASGDRVATRKSGSAAVVESSFEVDQAAELQSAHKRLAEKDSMESDPIRNASWFIRFLRWLSTDRRGSKRHPLPGLVAYYWTGGAPQAFHIADISTNGLYLLTDERWFPGTMILMTLQRTNTDGDDPDDFISVLTKVIRWGTDGVGLSFVPSNTVDLTTGETLPETGVGKKALQRFIQRVQQPS</sequence>
<accession>A0AAU7DIQ0</accession>
<dbReference type="EMBL" id="CP121196">
    <property type="protein sequence ID" value="XBH16967.1"/>
    <property type="molecule type" value="Genomic_DNA"/>
</dbReference>
<dbReference type="SUPFAM" id="SSF141371">
    <property type="entry name" value="PilZ domain-like"/>
    <property type="match status" value="1"/>
</dbReference>
<protein>
    <submittedName>
        <fullName evidence="2">PilZ domain-containing protein</fullName>
    </submittedName>
</protein>
<name>A0AAU7DIQ0_9BACT</name>
<dbReference type="InterPro" id="IPR009875">
    <property type="entry name" value="PilZ_domain"/>
</dbReference>